<name>A0A0D8FXG1_9ACTN</name>
<dbReference type="GeneID" id="78372509"/>
<evidence type="ECO:0000313" key="1">
    <source>
        <dbReference type="EMBL" id="KJE76962.1"/>
    </source>
</evidence>
<organism evidence="1 2">
    <name type="scientific">Ferrimicrobium acidiphilum DSM 19497</name>
    <dbReference type="NCBI Taxonomy" id="1121877"/>
    <lineage>
        <taxon>Bacteria</taxon>
        <taxon>Bacillati</taxon>
        <taxon>Actinomycetota</taxon>
        <taxon>Acidimicrobiia</taxon>
        <taxon>Acidimicrobiales</taxon>
        <taxon>Acidimicrobiaceae</taxon>
        <taxon>Ferrimicrobium</taxon>
    </lineage>
</organism>
<keyword evidence="2" id="KW-1185">Reference proteome</keyword>
<dbReference type="OrthoDB" id="9809920at2"/>
<dbReference type="STRING" id="1121877.FEAC_12870"/>
<dbReference type="RefSeq" id="WP_035390013.1">
    <property type="nucleotide sequence ID" value="NZ_JQKF01000018.1"/>
</dbReference>
<proteinExistence type="predicted"/>
<dbReference type="AlphaFoldDB" id="A0A0D8FXG1"/>
<accession>A0A0D8FXG1</accession>
<gene>
    <name evidence="1" type="ORF">FEAC_12870</name>
</gene>
<protein>
    <submittedName>
        <fullName evidence="1">Uncharacterized protein</fullName>
    </submittedName>
</protein>
<dbReference type="Proteomes" id="UP000032336">
    <property type="component" value="Unassembled WGS sequence"/>
</dbReference>
<reference evidence="1 2" key="1">
    <citation type="submission" date="2015-01" db="EMBL/GenBank/DDBJ databases">
        <title>Draft genome of the acidophilic iron oxidizer Ferrimicrobium acidiphilum strain T23.</title>
        <authorList>
            <person name="Poehlein A."/>
            <person name="Eisen S."/>
            <person name="Schloemann M."/>
            <person name="Johnson B.D."/>
            <person name="Daniel R."/>
            <person name="Muehling M."/>
        </authorList>
    </citation>
    <scope>NUCLEOTIDE SEQUENCE [LARGE SCALE GENOMIC DNA]</scope>
    <source>
        <strain evidence="1 2">T23</strain>
    </source>
</reference>
<sequence>MEHRRLPEWIGGYQQPLKLEDACDVIGCVAEGCMVLARRLVAAERQLVAIEFSRWLGVAVGQLLSVAPNPRPELLATPLRAAGFVDSFRSKSASEQLDGLVEVLAALAADPGWGNRNLAFTARQLHGDMQWWKQGSNLSAVLA</sequence>
<dbReference type="EMBL" id="JXUW01000009">
    <property type="protein sequence ID" value="KJE76962.1"/>
    <property type="molecule type" value="Genomic_DNA"/>
</dbReference>
<evidence type="ECO:0000313" key="2">
    <source>
        <dbReference type="Proteomes" id="UP000032336"/>
    </source>
</evidence>
<comment type="caution">
    <text evidence="1">The sequence shown here is derived from an EMBL/GenBank/DDBJ whole genome shotgun (WGS) entry which is preliminary data.</text>
</comment>